<evidence type="ECO:0000313" key="3">
    <source>
        <dbReference type="Proteomes" id="UP001595629"/>
    </source>
</evidence>
<feature type="transmembrane region" description="Helical" evidence="1">
    <location>
        <begin position="154"/>
        <end position="173"/>
    </location>
</feature>
<dbReference type="Proteomes" id="UP001595629">
    <property type="component" value="Unassembled WGS sequence"/>
</dbReference>
<name>A0ABV7TIV2_9RHOB</name>
<accession>A0ABV7TIV2</accession>
<feature type="transmembrane region" description="Helical" evidence="1">
    <location>
        <begin position="124"/>
        <end position="142"/>
    </location>
</feature>
<gene>
    <name evidence="2" type="ORF">ACFORG_12795</name>
</gene>
<dbReference type="InterPro" id="IPR017516">
    <property type="entry name" value="AbrB_dup"/>
</dbReference>
<comment type="caution">
    <text evidence="2">The sequence shown here is derived from an EMBL/GenBank/DDBJ whole genome shotgun (WGS) entry which is preliminary data.</text>
</comment>
<organism evidence="2 3">
    <name type="scientific">Lutimaribacter marinistellae</name>
    <dbReference type="NCBI Taxonomy" id="1820329"/>
    <lineage>
        <taxon>Bacteria</taxon>
        <taxon>Pseudomonadati</taxon>
        <taxon>Pseudomonadota</taxon>
        <taxon>Alphaproteobacteria</taxon>
        <taxon>Rhodobacterales</taxon>
        <taxon>Roseobacteraceae</taxon>
        <taxon>Lutimaribacter</taxon>
    </lineage>
</organism>
<dbReference type="PANTHER" id="PTHR38457:SF1">
    <property type="entry name" value="REGULATOR ABRB-RELATED"/>
    <property type="match status" value="1"/>
</dbReference>
<keyword evidence="3" id="KW-1185">Reference proteome</keyword>
<feature type="transmembrane region" description="Helical" evidence="1">
    <location>
        <begin position="34"/>
        <end position="50"/>
    </location>
</feature>
<evidence type="ECO:0000313" key="2">
    <source>
        <dbReference type="EMBL" id="MFC3614644.1"/>
    </source>
</evidence>
<keyword evidence="1" id="KW-0472">Membrane</keyword>
<feature type="transmembrane region" description="Helical" evidence="1">
    <location>
        <begin position="326"/>
        <end position="347"/>
    </location>
</feature>
<dbReference type="PIRSF" id="PIRSF038991">
    <property type="entry name" value="Protein_AbrB"/>
    <property type="match status" value="1"/>
</dbReference>
<dbReference type="InterPro" id="IPR007820">
    <property type="entry name" value="AbrB_fam"/>
</dbReference>
<reference evidence="3" key="1">
    <citation type="journal article" date="2019" name="Int. J. Syst. Evol. Microbiol.">
        <title>The Global Catalogue of Microorganisms (GCM) 10K type strain sequencing project: providing services to taxonomists for standard genome sequencing and annotation.</title>
        <authorList>
            <consortium name="The Broad Institute Genomics Platform"/>
            <consortium name="The Broad Institute Genome Sequencing Center for Infectious Disease"/>
            <person name="Wu L."/>
            <person name="Ma J."/>
        </authorList>
    </citation>
    <scope>NUCLEOTIDE SEQUENCE [LARGE SCALE GENOMIC DNA]</scope>
    <source>
        <strain evidence="3">KCTC 42911</strain>
    </source>
</reference>
<proteinExistence type="predicted"/>
<dbReference type="Pfam" id="PF05145">
    <property type="entry name" value="AbrB"/>
    <property type="match status" value="1"/>
</dbReference>
<dbReference type="EMBL" id="JBHRXI010000012">
    <property type="protein sequence ID" value="MFC3614644.1"/>
    <property type="molecule type" value="Genomic_DNA"/>
</dbReference>
<evidence type="ECO:0000256" key="1">
    <source>
        <dbReference type="SAM" id="Phobius"/>
    </source>
</evidence>
<feature type="transmembrane region" description="Helical" evidence="1">
    <location>
        <begin position="266"/>
        <end position="291"/>
    </location>
</feature>
<dbReference type="RefSeq" id="WP_386735921.1">
    <property type="nucleotide sequence ID" value="NZ_JBHRXI010000012.1"/>
</dbReference>
<dbReference type="PANTHER" id="PTHR38457">
    <property type="entry name" value="REGULATOR ABRB-RELATED"/>
    <property type="match status" value="1"/>
</dbReference>
<keyword evidence="1" id="KW-0812">Transmembrane</keyword>
<feature type="transmembrane region" description="Helical" evidence="1">
    <location>
        <begin position="233"/>
        <end position="254"/>
    </location>
</feature>
<dbReference type="NCBIfam" id="TIGR03082">
    <property type="entry name" value="Gneg_AbrB_dup"/>
    <property type="match status" value="1"/>
</dbReference>
<feature type="transmembrane region" description="Helical" evidence="1">
    <location>
        <begin position="91"/>
        <end position="112"/>
    </location>
</feature>
<sequence>MDDPIRKFLTLFGLLAAGLAGALLARAMGAPLPFLLGSLVVTASVSLTVHAQTGRKLWFPELLRRGFVAIIGLMIGSSFSPELIDLLPGLWPSMLALVVFIVLAELVGYAVFRGIGRYDPVTAAYSAMPGGLIEAAILGERAGGDVATVSLQHFIRIVLVVALVPMIFLVVTGDAVGSAAGEAMTEGAARWQDWLLYAALAPVGLLLGQWLRVPAGQLVGPLLLSAVLNGTGLLALAGPASLLNLAQLVVGCGLGVRFARSTLRQLLTGAGLGFVAVSLTLCISALFAWALAQGSAMPFSALLISFAPGGVTEMSLIALSLGVSPLLVTVHHLFRIVLTVTLAGMAANRAQSWLTRR</sequence>
<keyword evidence="1" id="KW-1133">Transmembrane helix</keyword>
<feature type="transmembrane region" description="Helical" evidence="1">
    <location>
        <begin position="62"/>
        <end position="79"/>
    </location>
</feature>
<protein>
    <submittedName>
        <fullName evidence="2">AbrB family transcriptional regulator</fullName>
    </submittedName>
</protein>
<feature type="transmembrane region" description="Helical" evidence="1">
    <location>
        <begin position="194"/>
        <end position="213"/>
    </location>
</feature>